<dbReference type="EMBL" id="NCKV01033414">
    <property type="protein sequence ID" value="RWS18843.1"/>
    <property type="molecule type" value="Genomic_DNA"/>
</dbReference>
<dbReference type="Pfam" id="PF00732">
    <property type="entry name" value="GMC_oxred_N"/>
    <property type="match status" value="1"/>
</dbReference>
<dbReference type="SUPFAM" id="SSF51905">
    <property type="entry name" value="FAD/NAD(P)-binding domain"/>
    <property type="match status" value="1"/>
</dbReference>
<dbReference type="InterPro" id="IPR012132">
    <property type="entry name" value="GMC_OxRdtase"/>
</dbReference>
<evidence type="ECO:0000256" key="1">
    <source>
        <dbReference type="ARBA" id="ARBA00010790"/>
    </source>
</evidence>
<feature type="non-terminal residue" evidence="3">
    <location>
        <position position="278"/>
    </location>
</feature>
<dbReference type="Gene3D" id="3.30.560.10">
    <property type="entry name" value="Glucose Oxidase, domain 3"/>
    <property type="match status" value="1"/>
</dbReference>
<accession>A0A443RU23</accession>
<dbReference type="PANTHER" id="PTHR11552">
    <property type="entry name" value="GLUCOSE-METHANOL-CHOLINE GMC OXIDOREDUCTASE"/>
    <property type="match status" value="1"/>
</dbReference>
<dbReference type="VEuPathDB" id="VectorBase:LDEU013197"/>
<dbReference type="InterPro" id="IPR036188">
    <property type="entry name" value="FAD/NAD-bd_sf"/>
</dbReference>
<sequence length="278" mass="30951">MLYIRGNRRDYDNWARLGCHGWTYNEVLPYFIKSEDNRDASIAYNGYHGVGGYLTVSTPAERTPIAKAFVEAGNYLGYPTVDLNGPIQTGFAHPQGTIRNGARCSTAKAFLLPSRNRKNLHVLTFAYVTKILLDEHKRAIGVKFDRFSLTHTVYARREVILAAGAVNSPQLLMLSGIGPESHLESMNIPVIADLPVGNNLQDHIYPGVHFTLQANVSIVQRRVVVMPNILKYFRTHKGPLTILGGVEGLGFIKTKFSNYSDDYPDFQIHLISGDLSSD</sequence>
<dbReference type="STRING" id="299467.A0A443RU23"/>
<dbReference type="InterPro" id="IPR000172">
    <property type="entry name" value="GMC_OxRdtase_N"/>
</dbReference>
<name>A0A443RU23_9ACAR</name>
<dbReference type="GO" id="GO:0050660">
    <property type="term" value="F:flavin adenine dinucleotide binding"/>
    <property type="evidence" value="ECO:0007669"/>
    <property type="project" value="InterPro"/>
</dbReference>
<dbReference type="PROSITE" id="PS00624">
    <property type="entry name" value="GMC_OXRED_2"/>
    <property type="match status" value="1"/>
</dbReference>
<organism evidence="3 4">
    <name type="scientific">Leptotrombidium deliense</name>
    <dbReference type="NCBI Taxonomy" id="299467"/>
    <lineage>
        <taxon>Eukaryota</taxon>
        <taxon>Metazoa</taxon>
        <taxon>Ecdysozoa</taxon>
        <taxon>Arthropoda</taxon>
        <taxon>Chelicerata</taxon>
        <taxon>Arachnida</taxon>
        <taxon>Acari</taxon>
        <taxon>Acariformes</taxon>
        <taxon>Trombidiformes</taxon>
        <taxon>Prostigmata</taxon>
        <taxon>Anystina</taxon>
        <taxon>Parasitengona</taxon>
        <taxon>Trombiculoidea</taxon>
        <taxon>Trombiculidae</taxon>
        <taxon>Leptotrombidium</taxon>
    </lineage>
</organism>
<dbReference type="AlphaFoldDB" id="A0A443RU23"/>
<dbReference type="GO" id="GO:0016614">
    <property type="term" value="F:oxidoreductase activity, acting on CH-OH group of donors"/>
    <property type="evidence" value="ECO:0007669"/>
    <property type="project" value="InterPro"/>
</dbReference>
<evidence type="ECO:0000259" key="2">
    <source>
        <dbReference type="PROSITE" id="PS00624"/>
    </source>
</evidence>
<comment type="similarity">
    <text evidence="1">Belongs to the GMC oxidoreductase family.</text>
</comment>
<keyword evidence="4" id="KW-1185">Reference proteome</keyword>
<comment type="caution">
    <text evidence="3">The sequence shown here is derived from an EMBL/GenBank/DDBJ whole genome shotgun (WGS) entry which is preliminary data.</text>
</comment>
<dbReference type="Gene3D" id="3.50.50.60">
    <property type="entry name" value="FAD/NAD(P)-binding domain"/>
    <property type="match status" value="1"/>
</dbReference>
<gene>
    <name evidence="3" type="ORF">B4U80_08314</name>
</gene>
<proteinExistence type="inferred from homology"/>
<dbReference type="OrthoDB" id="269227at2759"/>
<evidence type="ECO:0000313" key="3">
    <source>
        <dbReference type="EMBL" id="RWS18843.1"/>
    </source>
</evidence>
<dbReference type="PANTHER" id="PTHR11552:SF227">
    <property type="entry name" value="GLUCOSE DEHYDROGENASE [FAD, QUINONE]-LIKE PROTEIN"/>
    <property type="match status" value="1"/>
</dbReference>
<evidence type="ECO:0000313" key="4">
    <source>
        <dbReference type="Proteomes" id="UP000288716"/>
    </source>
</evidence>
<feature type="domain" description="Glucose-methanol-choline oxidoreductase N-terminal" evidence="2">
    <location>
        <begin position="164"/>
        <end position="178"/>
    </location>
</feature>
<dbReference type="Proteomes" id="UP000288716">
    <property type="component" value="Unassembled WGS sequence"/>
</dbReference>
<protein>
    <submittedName>
        <fullName evidence="3">Glucose dehydrogenase (Acceptor)-like protein 3</fullName>
    </submittedName>
</protein>
<reference evidence="3 4" key="1">
    <citation type="journal article" date="2018" name="Gigascience">
        <title>Genomes of trombidid mites reveal novel predicted allergens and laterally-transferred genes associated with secondary metabolism.</title>
        <authorList>
            <person name="Dong X."/>
            <person name="Chaisiri K."/>
            <person name="Xia D."/>
            <person name="Armstrong S.D."/>
            <person name="Fang Y."/>
            <person name="Donnelly M.J."/>
            <person name="Kadowaki T."/>
            <person name="McGarry J.W."/>
            <person name="Darby A.C."/>
            <person name="Makepeace B.L."/>
        </authorList>
    </citation>
    <scope>NUCLEOTIDE SEQUENCE [LARGE SCALE GENOMIC DNA]</scope>
    <source>
        <strain evidence="3">UoL-UT</strain>
    </source>
</reference>